<organism evidence="2 3">
    <name type="scientific">Micromonospora rubida</name>
    <dbReference type="NCBI Taxonomy" id="2697657"/>
    <lineage>
        <taxon>Bacteria</taxon>
        <taxon>Bacillati</taxon>
        <taxon>Actinomycetota</taxon>
        <taxon>Actinomycetes</taxon>
        <taxon>Micromonosporales</taxon>
        <taxon>Micromonosporaceae</taxon>
        <taxon>Micromonospora</taxon>
    </lineage>
</organism>
<keyword evidence="3" id="KW-1185">Reference proteome</keyword>
<dbReference type="EMBL" id="JBIRPU010000035">
    <property type="protein sequence ID" value="MFI0796827.1"/>
    <property type="molecule type" value="Genomic_DNA"/>
</dbReference>
<accession>A0ABW7SVW9</accession>
<feature type="region of interest" description="Disordered" evidence="1">
    <location>
        <begin position="1"/>
        <end position="21"/>
    </location>
</feature>
<name>A0ABW7SVW9_9ACTN</name>
<dbReference type="Proteomes" id="UP001611075">
    <property type="component" value="Unassembled WGS sequence"/>
</dbReference>
<protein>
    <submittedName>
        <fullName evidence="2">Uncharacterized protein</fullName>
    </submittedName>
</protein>
<evidence type="ECO:0000256" key="1">
    <source>
        <dbReference type="SAM" id="MobiDB-lite"/>
    </source>
</evidence>
<comment type="caution">
    <text evidence="2">The sequence shown here is derived from an EMBL/GenBank/DDBJ whole genome shotgun (WGS) entry which is preliminary data.</text>
</comment>
<evidence type="ECO:0000313" key="3">
    <source>
        <dbReference type="Proteomes" id="UP001611075"/>
    </source>
</evidence>
<sequence>MRVKEMIDPARPSKQQPGRIHPATITRRFACGSQLGPADLVTHGDTLTATHLREYVAQ</sequence>
<evidence type="ECO:0000313" key="2">
    <source>
        <dbReference type="EMBL" id="MFI0796827.1"/>
    </source>
</evidence>
<dbReference type="RefSeq" id="WP_396685307.1">
    <property type="nucleotide sequence ID" value="NZ_JBIRPU010000035.1"/>
</dbReference>
<proteinExistence type="predicted"/>
<gene>
    <name evidence="2" type="ORF">ACH4OY_29690</name>
</gene>
<reference evidence="2 3" key="1">
    <citation type="submission" date="2024-10" db="EMBL/GenBank/DDBJ databases">
        <title>The Natural Products Discovery Center: Release of the First 8490 Sequenced Strains for Exploring Actinobacteria Biosynthetic Diversity.</title>
        <authorList>
            <person name="Kalkreuter E."/>
            <person name="Kautsar S.A."/>
            <person name="Yang D."/>
            <person name="Bader C.D."/>
            <person name="Teijaro C.N."/>
            <person name="Fluegel L."/>
            <person name="Davis C.M."/>
            <person name="Simpson J.R."/>
            <person name="Lauterbach L."/>
            <person name="Steele A.D."/>
            <person name="Gui C."/>
            <person name="Meng S."/>
            <person name="Li G."/>
            <person name="Viehrig K."/>
            <person name="Ye F."/>
            <person name="Su P."/>
            <person name="Kiefer A.F."/>
            <person name="Nichols A."/>
            <person name="Cepeda A.J."/>
            <person name="Yan W."/>
            <person name="Fan B."/>
            <person name="Jiang Y."/>
            <person name="Adhikari A."/>
            <person name="Zheng C.-J."/>
            <person name="Schuster L."/>
            <person name="Cowan T.M."/>
            <person name="Smanski M.J."/>
            <person name="Chevrette M.G."/>
            <person name="De Carvalho L.P.S."/>
            <person name="Shen B."/>
        </authorList>
    </citation>
    <scope>NUCLEOTIDE SEQUENCE [LARGE SCALE GENOMIC DNA]</scope>
    <source>
        <strain evidence="2 3">NPDC021253</strain>
    </source>
</reference>